<dbReference type="EMBL" id="JBHSPR010000001">
    <property type="protein sequence ID" value="MFC6014682.1"/>
    <property type="molecule type" value="Genomic_DNA"/>
</dbReference>
<accession>A0ABW1K042</accession>
<feature type="domain" description="HTH marR-type" evidence="3">
    <location>
        <begin position="1"/>
        <end position="137"/>
    </location>
</feature>
<evidence type="ECO:0000313" key="6">
    <source>
        <dbReference type="Proteomes" id="UP001596203"/>
    </source>
</evidence>
<keyword evidence="1 5" id="KW-0808">Transferase</keyword>
<keyword evidence="2 5" id="KW-0012">Acyltransferase</keyword>
<dbReference type="Proteomes" id="UP001596203">
    <property type="component" value="Unassembled WGS sequence"/>
</dbReference>
<feature type="domain" description="N-acetyltransferase" evidence="4">
    <location>
        <begin position="139"/>
        <end position="293"/>
    </location>
</feature>
<reference evidence="6" key="1">
    <citation type="journal article" date="2019" name="Int. J. Syst. Evol. Microbiol.">
        <title>The Global Catalogue of Microorganisms (GCM) 10K type strain sequencing project: providing services to taxonomists for standard genome sequencing and annotation.</title>
        <authorList>
            <consortium name="The Broad Institute Genomics Platform"/>
            <consortium name="The Broad Institute Genome Sequencing Center for Infectious Disease"/>
            <person name="Wu L."/>
            <person name="Ma J."/>
        </authorList>
    </citation>
    <scope>NUCLEOTIDE SEQUENCE [LARGE SCALE GENOMIC DNA]</scope>
    <source>
        <strain evidence="6">ZS-35-S2</strain>
    </source>
</reference>
<evidence type="ECO:0000313" key="5">
    <source>
        <dbReference type="EMBL" id="MFC6014682.1"/>
    </source>
</evidence>
<dbReference type="InterPro" id="IPR000182">
    <property type="entry name" value="GNAT_dom"/>
</dbReference>
<dbReference type="InterPro" id="IPR050832">
    <property type="entry name" value="Bact_Acetyltransf"/>
</dbReference>
<comment type="caution">
    <text evidence="5">The sequence shown here is derived from an EMBL/GenBank/DDBJ whole genome shotgun (WGS) entry which is preliminary data.</text>
</comment>
<proteinExistence type="predicted"/>
<dbReference type="Gene3D" id="3.40.630.30">
    <property type="match status" value="1"/>
</dbReference>
<protein>
    <submittedName>
        <fullName evidence="5">GNAT family N-acetyltransferase</fullName>
        <ecNumber evidence="5">2.3.1.-</ecNumber>
    </submittedName>
</protein>
<evidence type="ECO:0000256" key="1">
    <source>
        <dbReference type="ARBA" id="ARBA00022679"/>
    </source>
</evidence>
<evidence type="ECO:0000256" key="2">
    <source>
        <dbReference type="ARBA" id="ARBA00023315"/>
    </source>
</evidence>
<dbReference type="Pfam" id="PF26421">
    <property type="entry name" value="Avidin_like"/>
    <property type="match status" value="1"/>
</dbReference>
<dbReference type="InterPro" id="IPR000835">
    <property type="entry name" value="HTH_MarR-typ"/>
</dbReference>
<organism evidence="5 6">
    <name type="scientific">Plantactinospora solaniradicis</name>
    <dbReference type="NCBI Taxonomy" id="1723736"/>
    <lineage>
        <taxon>Bacteria</taxon>
        <taxon>Bacillati</taxon>
        <taxon>Actinomycetota</taxon>
        <taxon>Actinomycetes</taxon>
        <taxon>Micromonosporales</taxon>
        <taxon>Micromonosporaceae</taxon>
        <taxon>Plantactinospora</taxon>
    </lineage>
</organism>
<dbReference type="InterPro" id="IPR016181">
    <property type="entry name" value="Acyl_CoA_acyltransferase"/>
</dbReference>
<dbReference type="SUPFAM" id="SSF55729">
    <property type="entry name" value="Acyl-CoA N-acyltransferases (Nat)"/>
    <property type="match status" value="1"/>
</dbReference>
<dbReference type="RefSeq" id="WP_377416085.1">
    <property type="nucleotide sequence ID" value="NZ_JBHSPR010000001.1"/>
</dbReference>
<keyword evidence="6" id="KW-1185">Reference proteome</keyword>
<dbReference type="Gene3D" id="1.10.10.10">
    <property type="entry name" value="Winged helix-like DNA-binding domain superfamily/Winged helix DNA-binding domain"/>
    <property type="match status" value="1"/>
</dbReference>
<dbReference type="PANTHER" id="PTHR43877:SF2">
    <property type="entry name" value="AMINOALKYLPHOSPHONATE N-ACETYLTRANSFERASE-RELATED"/>
    <property type="match status" value="1"/>
</dbReference>
<dbReference type="InterPro" id="IPR058595">
    <property type="entry name" value="Avidin-like"/>
</dbReference>
<dbReference type="InterPro" id="IPR036390">
    <property type="entry name" value="WH_DNA-bd_sf"/>
</dbReference>
<gene>
    <name evidence="5" type="ORF">ACFP2T_00525</name>
</gene>
<evidence type="ECO:0000259" key="4">
    <source>
        <dbReference type="PROSITE" id="PS51186"/>
    </source>
</evidence>
<dbReference type="PROSITE" id="PS51186">
    <property type="entry name" value="GNAT"/>
    <property type="match status" value="1"/>
</dbReference>
<dbReference type="GO" id="GO:0016746">
    <property type="term" value="F:acyltransferase activity"/>
    <property type="evidence" value="ECO:0007669"/>
    <property type="project" value="UniProtKB-KW"/>
</dbReference>
<dbReference type="InterPro" id="IPR036388">
    <property type="entry name" value="WH-like_DNA-bd_sf"/>
</dbReference>
<dbReference type="EC" id="2.3.1.-" evidence="5"/>
<dbReference type="PROSITE" id="PS50995">
    <property type="entry name" value="HTH_MARR_2"/>
    <property type="match status" value="1"/>
</dbReference>
<dbReference type="SUPFAM" id="SSF46785">
    <property type="entry name" value="Winged helix' DNA-binding domain"/>
    <property type="match status" value="1"/>
</dbReference>
<sequence>MAALIEQAELVRDFNRYYSRRIGLLTDRYLGQARPLSEARLLFEIGTGASVRDLRTRLDWDSGYLSRSLRSLEAQGLVRLRPSETDGRVRIAGLTEAGNAELAELDRRSSAAASDLLAPLSSAQRDRLIAAQQQTRRLLRLATVTVEVVDPDSAAARHCLSEYAAELSTRFPEGYDSSALVSGAEVSGDVGAFVVAYEQGRPVGCGGVRTYAPGVAELCHLWVHADARGLGLGRRLLGDLEQQAVARGLHSVRLGTHRVLAEAATLYRSAGYREIPRYGDSPYNQLCFARLLSGADRSGVPDDRPPALDGRRFRAVGEVDGGEVDAATRFDYRERDGEISATYAGGTIRTGYLVGTRDGNRLDFRYVQLNRAGETSSGHCVSTISVLPDGRLRLDETWSWESRHGSGTSVVEEIAPSGR</sequence>
<dbReference type="SMART" id="SM00347">
    <property type="entry name" value="HTH_MARR"/>
    <property type="match status" value="1"/>
</dbReference>
<dbReference type="PANTHER" id="PTHR43877">
    <property type="entry name" value="AMINOALKYLPHOSPHONATE N-ACETYLTRANSFERASE-RELATED-RELATED"/>
    <property type="match status" value="1"/>
</dbReference>
<dbReference type="Pfam" id="PF00583">
    <property type="entry name" value="Acetyltransf_1"/>
    <property type="match status" value="1"/>
</dbReference>
<evidence type="ECO:0000259" key="3">
    <source>
        <dbReference type="PROSITE" id="PS50995"/>
    </source>
</evidence>
<dbReference type="Pfam" id="PF12802">
    <property type="entry name" value="MarR_2"/>
    <property type="match status" value="1"/>
</dbReference>
<name>A0ABW1K042_9ACTN</name>